<dbReference type="Proteomes" id="UP000266723">
    <property type="component" value="Unassembled WGS sequence"/>
</dbReference>
<name>A0ABQ7BH54_BRACR</name>
<reference evidence="2 3" key="1">
    <citation type="journal article" date="2020" name="BMC Genomics">
        <title>Intraspecific diversification of the crop wild relative Brassica cretica Lam. using demographic model selection.</title>
        <authorList>
            <person name="Kioukis A."/>
            <person name="Michalopoulou V.A."/>
            <person name="Briers L."/>
            <person name="Pirintsos S."/>
            <person name="Studholme D.J."/>
            <person name="Pavlidis P."/>
            <person name="Sarris P.F."/>
        </authorList>
    </citation>
    <scope>NUCLEOTIDE SEQUENCE [LARGE SCALE GENOMIC DNA]</scope>
    <source>
        <strain evidence="3">cv. PFS-1207/04</strain>
    </source>
</reference>
<evidence type="ECO:0000313" key="2">
    <source>
        <dbReference type="EMBL" id="KAF3531838.1"/>
    </source>
</evidence>
<organism evidence="2 3">
    <name type="scientific">Brassica cretica</name>
    <name type="common">Mustard</name>
    <dbReference type="NCBI Taxonomy" id="69181"/>
    <lineage>
        <taxon>Eukaryota</taxon>
        <taxon>Viridiplantae</taxon>
        <taxon>Streptophyta</taxon>
        <taxon>Embryophyta</taxon>
        <taxon>Tracheophyta</taxon>
        <taxon>Spermatophyta</taxon>
        <taxon>Magnoliopsida</taxon>
        <taxon>eudicotyledons</taxon>
        <taxon>Gunneridae</taxon>
        <taxon>Pentapetalae</taxon>
        <taxon>rosids</taxon>
        <taxon>malvids</taxon>
        <taxon>Brassicales</taxon>
        <taxon>Brassicaceae</taxon>
        <taxon>Brassiceae</taxon>
        <taxon>Brassica</taxon>
    </lineage>
</organism>
<feature type="region of interest" description="Disordered" evidence="1">
    <location>
        <begin position="159"/>
        <end position="184"/>
    </location>
</feature>
<evidence type="ECO:0000313" key="3">
    <source>
        <dbReference type="Proteomes" id="UP000266723"/>
    </source>
</evidence>
<dbReference type="EMBL" id="QGKV02001507">
    <property type="protein sequence ID" value="KAF3531838.1"/>
    <property type="molecule type" value="Genomic_DNA"/>
</dbReference>
<evidence type="ECO:0000256" key="1">
    <source>
        <dbReference type="SAM" id="MobiDB-lite"/>
    </source>
</evidence>
<proteinExistence type="predicted"/>
<feature type="compositionally biased region" description="Basic and acidic residues" evidence="1">
    <location>
        <begin position="159"/>
        <end position="171"/>
    </location>
</feature>
<feature type="compositionally biased region" description="Polar residues" evidence="1">
    <location>
        <begin position="175"/>
        <end position="184"/>
    </location>
</feature>
<accession>A0ABQ7BH54</accession>
<protein>
    <submittedName>
        <fullName evidence="2">Uncharacterized protein</fullName>
    </submittedName>
</protein>
<comment type="caution">
    <text evidence="2">The sequence shown here is derived from an EMBL/GenBank/DDBJ whole genome shotgun (WGS) entry which is preliminary data.</text>
</comment>
<feature type="region of interest" description="Disordered" evidence="1">
    <location>
        <begin position="117"/>
        <end position="141"/>
    </location>
</feature>
<gene>
    <name evidence="2" type="ORF">DY000_02039999</name>
</gene>
<sequence length="378" mass="44310">MRQNIQRRSKLTLRHRSIVRKKNRSKVVQAIGRTTTTIPPWQHTEEYDEDYEEERAIKYRAILDEEDRLLHHSSWKRNTLSIDITVSPSIDTHLHQTSRKRASTDISYYPSIDTGVDRARERDSSGSWADDHHHESYAVETKVHEPGADELHEANRSLIDNKSKSSIDNRPKPPSTVSKNPNYDNQYLTQDEFGIFRDPNGYARAIDGHALHISREDIADILQMANGADNLFMQQHTVLAHQQRVTNEFYDTAGGIDNCFKQKYRHPTRPSIDIDVPSSIDRRPEFGRRAYDLYGTRRFHWEEKDEYEVYRDHQGYARYVDGHIIHVSKDDIRKLMERASRDEHSYICLPEHASSLTHTKLVPEIYTKDEINEMFRDV</sequence>
<keyword evidence="3" id="KW-1185">Reference proteome</keyword>